<accession>A0A1L9Q0R8</accession>
<dbReference type="GeneID" id="63723297"/>
<dbReference type="InterPro" id="IPR008579">
    <property type="entry name" value="UGlyAH_Cupin_dom"/>
</dbReference>
<reference evidence="3" key="1">
    <citation type="journal article" date="2017" name="Genome Biol.">
        <title>Comparative genomics reveals high biological diversity and specific adaptations in the industrially and medically important fungal genus Aspergillus.</title>
        <authorList>
            <person name="de Vries R.P."/>
            <person name="Riley R."/>
            <person name="Wiebenga A."/>
            <person name="Aguilar-Osorio G."/>
            <person name="Amillis S."/>
            <person name="Uchima C.A."/>
            <person name="Anderluh G."/>
            <person name="Asadollahi M."/>
            <person name="Askin M."/>
            <person name="Barry K."/>
            <person name="Battaglia E."/>
            <person name="Bayram O."/>
            <person name="Benocci T."/>
            <person name="Braus-Stromeyer S.A."/>
            <person name="Caldana C."/>
            <person name="Canovas D."/>
            <person name="Cerqueira G.C."/>
            <person name="Chen F."/>
            <person name="Chen W."/>
            <person name="Choi C."/>
            <person name="Clum A."/>
            <person name="Dos Santos R.A."/>
            <person name="Damasio A.R."/>
            <person name="Diallinas G."/>
            <person name="Emri T."/>
            <person name="Fekete E."/>
            <person name="Flipphi M."/>
            <person name="Freyberg S."/>
            <person name="Gallo A."/>
            <person name="Gournas C."/>
            <person name="Habgood R."/>
            <person name="Hainaut M."/>
            <person name="Harispe M.L."/>
            <person name="Henrissat B."/>
            <person name="Hilden K.S."/>
            <person name="Hope R."/>
            <person name="Hossain A."/>
            <person name="Karabika E."/>
            <person name="Karaffa L."/>
            <person name="Karanyi Z."/>
            <person name="Krasevec N."/>
            <person name="Kuo A."/>
            <person name="Kusch H."/>
            <person name="LaButti K."/>
            <person name="Lagendijk E.L."/>
            <person name="Lapidus A."/>
            <person name="Levasseur A."/>
            <person name="Lindquist E."/>
            <person name="Lipzen A."/>
            <person name="Logrieco A.F."/>
            <person name="MacCabe A."/>
            <person name="Maekelae M.R."/>
            <person name="Malavazi I."/>
            <person name="Melin P."/>
            <person name="Meyer V."/>
            <person name="Mielnichuk N."/>
            <person name="Miskei M."/>
            <person name="Molnar A.P."/>
            <person name="Mule G."/>
            <person name="Ngan C.Y."/>
            <person name="Orejas M."/>
            <person name="Orosz E."/>
            <person name="Ouedraogo J.P."/>
            <person name="Overkamp K.M."/>
            <person name="Park H.-S."/>
            <person name="Perrone G."/>
            <person name="Piumi F."/>
            <person name="Punt P.J."/>
            <person name="Ram A.F."/>
            <person name="Ramon A."/>
            <person name="Rauscher S."/>
            <person name="Record E."/>
            <person name="Riano-Pachon D.M."/>
            <person name="Robert V."/>
            <person name="Roehrig J."/>
            <person name="Ruller R."/>
            <person name="Salamov A."/>
            <person name="Salih N.S."/>
            <person name="Samson R.A."/>
            <person name="Sandor E."/>
            <person name="Sanguinetti M."/>
            <person name="Schuetze T."/>
            <person name="Sepcic K."/>
            <person name="Shelest E."/>
            <person name="Sherlock G."/>
            <person name="Sophianopoulou V."/>
            <person name="Squina F.M."/>
            <person name="Sun H."/>
            <person name="Susca A."/>
            <person name="Todd R.B."/>
            <person name="Tsang A."/>
            <person name="Unkles S.E."/>
            <person name="van de Wiele N."/>
            <person name="van Rossen-Uffink D."/>
            <person name="Oliveira J.V."/>
            <person name="Vesth T.C."/>
            <person name="Visser J."/>
            <person name="Yu J.-H."/>
            <person name="Zhou M."/>
            <person name="Andersen M.R."/>
            <person name="Archer D.B."/>
            <person name="Baker S.E."/>
            <person name="Benoit I."/>
            <person name="Brakhage A.A."/>
            <person name="Braus G.H."/>
            <person name="Fischer R."/>
            <person name="Frisvad J.C."/>
            <person name="Goldman G.H."/>
            <person name="Houbraken J."/>
            <person name="Oakley B."/>
            <person name="Pocsi I."/>
            <person name="Scazzocchio C."/>
            <person name="Seiboth B."/>
            <person name="vanKuyk P.A."/>
            <person name="Wortman J."/>
            <person name="Dyer P.S."/>
            <person name="Grigoriev I.V."/>
        </authorList>
    </citation>
    <scope>NUCLEOTIDE SEQUENCE [LARGE SCALE GENOMIC DNA]</scope>
    <source>
        <strain evidence="3">CBS 583.65</strain>
    </source>
</reference>
<sequence length="118" mass="13266">MPFQVKDKTERFKLPALSGVPNVFFNDLLGTERTDVADPIVGAWFRMEKGPEATPPTYKYDEFGVVIEGEFNFRDETGKSTTVKAGDVFFFTRGSTITFSSDSYGLAVKCRTERFAKL</sequence>
<dbReference type="Gene3D" id="2.60.120.10">
    <property type="entry name" value="Jelly Rolls"/>
    <property type="match status" value="1"/>
</dbReference>
<dbReference type="PANTHER" id="PTHR36169">
    <property type="entry name" value="ETHANOLAMINE UTILIZATION PROTEIN EUTQ"/>
    <property type="match status" value="1"/>
</dbReference>
<feature type="domain" description="(S)-ureidoglycine aminohydrolase cupin" evidence="1">
    <location>
        <begin position="43"/>
        <end position="98"/>
    </location>
</feature>
<evidence type="ECO:0000313" key="3">
    <source>
        <dbReference type="Proteomes" id="UP000184073"/>
    </source>
</evidence>
<dbReference type="InterPro" id="IPR014710">
    <property type="entry name" value="RmlC-like_jellyroll"/>
</dbReference>
<dbReference type="EMBL" id="KV878137">
    <property type="protein sequence ID" value="OJJ07353.1"/>
    <property type="molecule type" value="Genomic_DNA"/>
</dbReference>
<proteinExistence type="predicted"/>
<dbReference type="InterPro" id="IPR010424">
    <property type="entry name" value="EutQ"/>
</dbReference>
<protein>
    <recommendedName>
        <fullName evidence="1">(S)-ureidoglycine aminohydrolase cupin domain-containing protein</fullName>
    </recommendedName>
</protein>
<organism evidence="2 3">
    <name type="scientific">Aspergillus versicolor CBS 583.65</name>
    <dbReference type="NCBI Taxonomy" id="1036611"/>
    <lineage>
        <taxon>Eukaryota</taxon>
        <taxon>Fungi</taxon>
        <taxon>Dikarya</taxon>
        <taxon>Ascomycota</taxon>
        <taxon>Pezizomycotina</taxon>
        <taxon>Eurotiomycetes</taxon>
        <taxon>Eurotiomycetidae</taxon>
        <taxon>Eurotiales</taxon>
        <taxon>Aspergillaceae</taxon>
        <taxon>Aspergillus</taxon>
        <taxon>Aspergillus subgen. Nidulantes</taxon>
    </lineage>
</organism>
<dbReference type="OrthoDB" id="4985585at2759"/>
<dbReference type="VEuPathDB" id="FungiDB:ASPVEDRAFT_141940"/>
<evidence type="ECO:0000313" key="2">
    <source>
        <dbReference type="EMBL" id="OJJ07353.1"/>
    </source>
</evidence>
<evidence type="ECO:0000259" key="1">
    <source>
        <dbReference type="Pfam" id="PF05899"/>
    </source>
</evidence>
<dbReference type="AlphaFoldDB" id="A0A1L9Q0R8"/>
<dbReference type="SUPFAM" id="SSF51182">
    <property type="entry name" value="RmlC-like cupins"/>
    <property type="match status" value="1"/>
</dbReference>
<dbReference type="Pfam" id="PF05899">
    <property type="entry name" value="Cupin_3"/>
    <property type="match status" value="1"/>
</dbReference>
<dbReference type="Proteomes" id="UP000184073">
    <property type="component" value="Unassembled WGS sequence"/>
</dbReference>
<keyword evidence="3" id="KW-1185">Reference proteome</keyword>
<gene>
    <name evidence="2" type="ORF">ASPVEDRAFT_141940</name>
</gene>
<dbReference type="InterPro" id="IPR011051">
    <property type="entry name" value="RmlC_Cupin_sf"/>
</dbReference>
<dbReference type="RefSeq" id="XP_040673115.1">
    <property type="nucleotide sequence ID" value="XM_040807786.1"/>
</dbReference>
<name>A0A1L9Q0R8_ASPVE</name>
<dbReference type="PANTHER" id="PTHR36169:SF1">
    <property type="entry name" value="ACETATE KINASE EUTQ"/>
    <property type="match status" value="1"/>
</dbReference>